<dbReference type="GO" id="GO:0015450">
    <property type="term" value="F:protein-transporting ATPase activity"/>
    <property type="evidence" value="ECO:0007669"/>
    <property type="project" value="UniProtKB-UniRule"/>
</dbReference>
<sequence length="76" mass="8150">MQQLSVFLPYIQVILSVLLVGAILLQQSDAGLGSAFGGSRNANPFSTKRGLEKNLFIVTIILAILFIASTILALFI</sequence>
<dbReference type="Pfam" id="PF03840">
    <property type="entry name" value="SecG"/>
    <property type="match status" value="1"/>
</dbReference>
<dbReference type="AlphaFoldDB" id="A0A1G2QC74"/>
<feature type="transmembrane region" description="Helical" evidence="9">
    <location>
        <begin position="6"/>
        <end position="25"/>
    </location>
</feature>
<accession>A0A1G2QC74</accession>
<evidence type="ECO:0000256" key="9">
    <source>
        <dbReference type="RuleBase" id="RU365087"/>
    </source>
</evidence>
<keyword evidence="6 9" id="KW-1133">Transmembrane helix</keyword>
<comment type="caution">
    <text evidence="10">The sequence shown here is derived from an EMBL/GenBank/DDBJ whole genome shotgun (WGS) entry which is preliminary data.</text>
</comment>
<evidence type="ECO:0000256" key="6">
    <source>
        <dbReference type="ARBA" id="ARBA00022989"/>
    </source>
</evidence>
<evidence type="ECO:0000256" key="7">
    <source>
        <dbReference type="ARBA" id="ARBA00023010"/>
    </source>
</evidence>
<proteinExistence type="inferred from homology"/>
<gene>
    <name evidence="10" type="ORF">A2607_00665</name>
</gene>
<feature type="transmembrane region" description="Helical" evidence="9">
    <location>
        <begin position="55"/>
        <end position="75"/>
    </location>
</feature>
<evidence type="ECO:0000256" key="2">
    <source>
        <dbReference type="ARBA" id="ARBA00008445"/>
    </source>
</evidence>
<keyword evidence="5 9" id="KW-0653">Protein transport</keyword>
<dbReference type="GO" id="GO:0005886">
    <property type="term" value="C:plasma membrane"/>
    <property type="evidence" value="ECO:0007669"/>
    <property type="project" value="UniProtKB-SubCell"/>
</dbReference>
<organism evidence="10 11">
    <name type="scientific">Candidatus Vogelbacteria bacterium RIFOXYD1_FULL_42_15</name>
    <dbReference type="NCBI Taxonomy" id="1802437"/>
    <lineage>
        <taxon>Bacteria</taxon>
        <taxon>Candidatus Vogeliibacteriota</taxon>
    </lineage>
</organism>
<evidence type="ECO:0000256" key="4">
    <source>
        <dbReference type="ARBA" id="ARBA00022692"/>
    </source>
</evidence>
<protein>
    <recommendedName>
        <fullName evidence="9">Protein-export membrane protein SecG</fullName>
    </recommendedName>
</protein>
<dbReference type="EMBL" id="MHTI01000038">
    <property type="protein sequence ID" value="OHA58038.1"/>
    <property type="molecule type" value="Genomic_DNA"/>
</dbReference>
<dbReference type="GO" id="GO:0009306">
    <property type="term" value="P:protein secretion"/>
    <property type="evidence" value="ECO:0007669"/>
    <property type="project" value="UniProtKB-UniRule"/>
</dbReference>
<comment type="subcellular location">
    <subcellularLocation>
        <location evidence="9">Cell membrane</location>
        <topology evidence="9">Multi-pass membrane protein</topology>
    </subcellularLocation>
    <subcellularLocation>
        <location evidence="1">Membrane</location>
        <topology evidence="1">Multi-pass membrane protein</topology>
    </subcellularLocation>
</comment>
<dbReference type="NCBIfam" id="TIGR00810">
    <property type="entry name" value="secG"/>
    <property type="match status" value="1"/>
</dbReference>
<keyword evidence="9" id="KW-1003">Cell membrane</keyword>
<dbReference type="InterPro" id="IPR004692">
    <property type="entry name" value="SecG"/>
</dbReference>
<keyword evidence="3 9" id="KW-0813">Transport</keyword>
<name>A0A1G2QC74_9BACT</name>
<evidence type="ECO:0000256" key="5">
    <source>
        <dbReference type="ARBA" id="ARBA00022927"/>
    </source>
</evidence>
<keyword evidence="8 9" id="KW-0472">Membrane</keyword>
<evidence type="ECO:0000313" key="11">
    <source>
        <dbReference type="Proteomes" id="UP000178481"/>
    </source>
</evidence>
<keyword evidence="4 9" id="KW-0812">Transmembrane</keyword>
<comment type="similarity">
    <text evidence="2 9">Belongs to the SecG family.</text>
</comment>
<evidence type="ECO:0000256" key="1">
    <source>
        <dbReference type="ARBA" id="ARBA00004141"/>
    </source>
</evidence>
<evidence type="ECO:0000313" key="10">
    <source>
        <dbReference type="EMBL" id="OHA58038.1"/>
    </source>
</evidence>
<comment type="function">
    <text evidence="9">Involved in protein export. Participates in an early event of protein translocation.</text>
</comment>
<dbReference type="Proteomes" id="UP000178481">
    <property type="component" value="Unassembled WGS sequence"/>
</dbReference>
<reference evidence="10 11" key="1">
    <citation type="journal article" date="2016" name="Nat. Commun.">
        <title>Thousands of microbial genomes shed light on interconnected biogeochemical processes in an aquifer system.</title>
        <authorList>
            <person name="Anantharaman K."/>
            <person name="Brown C.T."/>
            <person name="Hug L.A."/>
            <person name="Sharon I."/>
            <person name="Castelle C.J."/>
            <person name="Probst A.J."/>
            <person name="Thomas B.C."/>
            <person name="Singh A."/>
            <person name="Wilkins M.J."/>
            <person name="Karaoz U."/>
            <person name="Brodie E.L."/>
            <person name="Williams K.H."/>
            <person name="Hubbard S.S."/>
            <person name="Banfield J.F."/>
        </authorList>
    </citation>
    <scope>NUCLEOTIDE SEQUENCE [LARGE SCALE GENOMIC DNA]</scope>
</reference>
<evidence type="ECO:0000256" key="8">
    <source>
        <dbReference type="ARBA" id="ARBA00023136"/>
    </source>
</evidence>
<keyword evidence="7 9" id="KW-0811">Translocation</keyword>
<evidence type="ECO:0000256" key="3">
    <source>
        <dbReference type="ARBA" id="ARBA00022448"/>
    </source>
</evidence>